<evidence type="ECO:0000256" key="1">
    <source>
        <dbReference type="SAM" id="SignalP"/>
    </source>
</evidence>
<evidence type="ECO:0008006" key="4">
    <source>
        <dbReference type="Google" id="ProtNLM"/>
    </source>
</evidence>
<dbReference type="Gene3D" id="3.40.50.1820">
    <property type="entry name" value="alpha/beta hydrolase"/>
    <property type="match status" value="1"/>
</dbReference>
<dbReference type="PANTHER" id="PTHR31497">
    <property type="entry name" value="AUTOCRINE PROLIFERATION REPRESSOR PROTEIN A"/>
    <property type="match status" value="1"/>
</dbReference>
<dbReference type="InterPro" id="IPR029058">
    <property type="entry name" value="AB_hydrolase_fold"/>
</dbReference>
<dbReference type="SUPFAM" id="SSF53474">
    <property type="entry name" value="alpha/beta-Hydrolases"/>
    <property type="match status" value="1"/>
</dbReference>
<dbReference type="PATRIC" id="fig|884204.3.peg.4193"/>
<dbReference type="PIRSF" id="PIRSF014728">
    <property type="entry name" value="PqaA"/>
    <property type="match status" value="1"/>
</dbReference>
<dbReference type="AlphaFoldDB" id="A0A0H3HQ58"/>
<sequence>MRNKVAGAIALSMLSLAYPRAEAAPIAFPCPIDARRDLTDTLACYRQTVENQPLNYTMTGIVQLPGIEQRTYRLVSQSWSPDQLVRPDTWVHEVALYIPQDALPRRALVIANDGTRHPGEGETPRTPNDFLPDTLADIARSTRTAVISVSDVPNQLLSYADDGKPKAEDDSVARSWTLFMQSPHTRGAMPLHVPMAASIWRAMSLAERELTSLGIHRFVVSGISKRAWTTWLALIGDQRVDAIAPFAIDLLSTRAALENMYRSYGGNWPLAFYPYYAEGIDRTLDSPAFGLLMRIEDPLSYLGTRHGSRLAVPKYIVNASGDDFFVPDNSQRYFDKLPGAKALRMVPNSSHSDIRRATLDSLVPFVKRIQHGKALPQVDAAPIETNGQTILRLRTSERPRQLLLWQATNPLARDFRYACGIRYTSTPIAMNGARPQQLVLVPPTNGWRAYFVEATFDDGFVATSQTYILGDGYPSTSPPAVGGSCRTLPGRDTHS</sequence>
<dbReference type="RefSeq" id="WP_004551161.1">
    <property type="nucleotide sequence ID" value="NC_017832.1"/>
</dbReference>
<keyword evidence="1" id="KW-0732">Signal</keyword>
<accession>A0A0H3HQ58</accession>
<organism evidence="2 3">
    <name type="scientific">Burkholderia pseudomallei (strain 1026b)</name>
    <dbReference type="NCBI Taxonomy" id="884204"/>
    <lineage>
        <taxon>Bacteria</taxon>
        <taxon>Pseudomonadati</taxon>
        <taxon>Pseudomonadota</taxon>
        <taxon>Betaproteobacteria</taxon>
        <taxon>Burkholderiales</taxon>
        <taxon>Burkholderiaceae</taxon>
        <taxon>Burkholderia</taxon>
        <taxon>pseudomallei group</taxon>
    </lineage>
</organism>
<feature type="chain" id="PRO_5002611506" description="PqaA protein" evidence="1">
    <location>
        <begin position="24"/>
        <end position="495"/>
    </location>
</feature>
<dbReference type="Proteomes" id="UP000010087">
    <property type="component" value="Chromosome 2"/>
</dbReference>
<gene>
    <name evidence="2" type="ordered locus">BP1026B_II0096</name>
</gene>
<dbReference type="EMBL" id="CP002834">
    <property type="protein sequence ID" value="AFI68379.1"/>
    <property type="molecule type" value="Genomic_DNA"/>
</dbReference>
<dbReference type="PANTHER" id="PTHR31497:SF0">
    <property type="entry name" value="AUTOCRINE PROLIFERATION REPRESSOR PROTEIN A"/>
    <property type="match status" value="1"/>
</dbReference>
<dbReference type="Pfam" id="PF10142">
    <property type="entry name" value="PhoPQ_related"/>
    <property type="match status" value="1"/>
</dbReference>
<reference evidence="2 3" key="1">
    <citation type="journal article" date="2012" name="PLoS ONE">
        <title>Evolution of Burkholderia pseudomallei in recurrent melioidosis.</title>
        <authorList>
            <person name="Hayden H.S."/>
            <person name="Lim R."/>
            <person name="Brittnacher M.J."/>
            <person name="Sims E.H."/>
            <person name="Ramage E.R."/>
            <person name="Fong C."/>
            <person name="Wu Z."/>
            <person name="Crist E."/>
            <person name="Chang J."/>
            <person name="Zhou Y."/>
            <person name="Radey M."/>
            <person name="Rohmer L."/>
            <person name="Haugen E."/>
            <person name="Gillett W."/>
            <person name="Wuthiekanun V."/>
            <person name="Peacock S.J."/>
            <person name="Kaul R."/>
            <person name="Miller S.I."/>
            <person name="Manoil C."/>
            <person name="Jacobs M.A."/>
        </authorList>
    </citation>
    <scope>NUCLEOTIDE SEQUENCE [LARGE SCALE GENOMIC DNA]</scope>
    <source>
        <strain evidence="2 3">1026b</strain>
    </source>
</reference>
<feature type="signal peptide" evidence="1">
    <location>
        <begin position="1"/>
        <end position="23"/>
    </location>
</feature>
<evidence type="ECO:0000313" key="3">
    <source>
        <dbReference type="Proteomes" id="UP000010087"/>
    </source>
</evidence>
<dbReference type="InterPro" id="IPR009199">
    <property type="entry name" value="PhoPQ-act_pathogen-rel_PqaA"/>
</dbReference>
<name>A0A0H3HQ58_BURP2</name>
<protein>
    <recommendedName>
        <fullName evidence="4">PqaA protein</fullName>
    </recommendedName>
</protein>
<evidence type="ECO:0000313" key="2">
    <source>
        <dbReference type="EMBL" id="AFI68379.1"/>
    </source>
</evidence>
<dbReference type="KEGG" id="bpz:BP1026B_II0096"/>
<proteinExistence type="predicted"/>